<reference evidence="1" key="1">
    <citation type="journal article" date="2021" name="Proc. Natl. Acad. Sci. U.S.A.">
        <title>A Catalog of Tens of Thousands of Viruses from Human Metagenomes Reveals Hidden Associations with Chronic Diseases.</title>
        <authorList>
            <person name="Tisza M.J."/>
            <person name="Buck C.B."/>
        </authorList>
    </citation>
    <scope>NUCLEOTIDE SEQUENCE</scope>
    <source>
        <strain evidence="1">CtuQh21</strain>
    </source>
</reference>
<sequence length="111" mass="12853">MVSFRDFFGTRIASKQTSRIPRRNTERVGFSLEASDDKGYSEALVAWSICAIMHYYPCYNKQEVLELSQSQVSSLLEMISCIKNPEGLEKYKTVKFSSEFEFDQRVLGKFK</sequence>
<evidence type="ECO:0000313" key="1">
    <source>
        <dbReference type="EMBL" id="DAE05542.1"/>
    </source>
</evidence>
<name>A0A8S5PEP3_9CAUD</name>
<proteinExistence type="predicted"/>
<dbReference type="EMBL" id="BK015412">
    <property type="protein sequence ID" value="DAE05542.1"/>
    <property type="molecule type" value="Genomic_DNA"/>
</dbReference>
<organism evidence="1">
    <name type="scientific">Podoviridae sp. ctuQh21</name>
    <dbReference type="NCBI Taxonomy" id="2825284"/>
    <lineage>
        <taxon>Viruses</taxon>
        <taxon>Duplodnaviria</taxon>
        <taxon>Heunggongvirae</taxon>
        <taxon>Uroviricota</taxon>
        <taxon>Caudoviricetes</taxon>
    </lineage>
</organism>
<protein>
    <submittedName>
        <fullName evidence="1">Uncharacterized protein</fullName>
    </submittedName>
</protein>
<accession>A0A8S5PEP3</accession>